<proteinExistence type="predicted"/>
<organism evidence="2">
    <name type="scientific">Laccaria bicolor (strain S238N-H82 / ATCC MYA-4686)</name>
    <name type="common">Bicoloured deceiver</name>
    <name type="synonym">Laccaria laccata var. bicolor</name>
    <dbReference type="NCBI Taxonomy" id="486041"/>
    <lineage>
        <taxon>Eukaryota</taxon>
        <taxon>Fungi</taxon>
        <taxon>Dikarya</taxon>
        <taxon>Basidiomycota</taxon>
        <taxon>Agaricomycotina</taxon>
        <taxon>Agaricomycetes</taxon>
        <taxon>Agaricomycetidae</taxon>
        <taxon>Agaricales</taxon>
        <taxon>Agaricineae</taxon>
        <taxon>Hydnangiaceae</taxon>
        <taxon>Laccaria</taxon>
    </lineage>
</organism>
<protein>
    <submittedName>
        <fullName evidence="1">Predicted protein</fullName>
    </submittedName>
</protein>
<accession>B0D1V6</accession>
<evidence type="ECO:0000313" key="2">
    <source>
        <dbReference type="Proteomes" id="UP000001194"/>
    </source>
</evidence>
<dbReference type="Proteomes" id="UP000001194">
    <property type="component" value="Unassembled WGS sequence"/>
</dbReference>
<sequence length="80" mass="9717">MDEQSMSISEQIDEFRELFDPDCSEEYFLRWKATLRNCMRSHLQKSKTFSDQPDNIAKIEQEFWPMYPIFFLIKDDGLQQ</sequence>
<dbReference type="EMBL" id="DS547095">
    <property type="protein sequence ID" value="EDR12057.1"/>
    <property type="molecule type" value="Genomic_DNA"/>
</dbReference>
<keyword evidence="2" id="KW-1185">Reference proteome</keyword>
<name>B0D1V6_LACBS</name>
<dbReference type="AlphaFoldDB" id="B0D1V6"/>
<evidence type="ECO:0000313" key="1">
    <source>
        <dbReference type="EMBL" id="EDR12057.1"/>
    </source>
</evidence>
<reference evidence="1 2" key="1">
    <citation type="journal article" date="2008" name="Nature">
        <title>The genome of Laccaria bicolor provides insights into mycorrhizal symbiosis.</title>
        <authorList>
            <person name="Martin F."/>
            <person name="Aerts A."/>
            <person name="Ahren D."/>
            <person name="Brun A."/>
            <person name="Danchin E.G.J."/>
            <person name="Duchaussoy F."/>
            <person name="Gibon J."/>
            <person name="Kohler A."/>
            <person name="Lindquist E."/>
            <person name="Pereda V."/>
            <person name="Salamov A."/>
            <person name="Shapiro H.J."/>
            <person name="Wuyts J."/>
            <person name="Blaudez D."/>
            <person name="Buee M."/>
            <person name="Brokstein P."/>
            <person name="Canbaeck B."/>
            <person name="Cohen D."/>
            <person name="Courty P.E."/>
            <person name="Coutinho P.M."/>
            <person name="Delaruelle C."/>
            <person name="Detter J.C."/>
            <person name="Deveau A."/>
            <person name="DiFazio S."/>
            <person name="Duplessis S."/>
            <person name="Fraissinet-Tachet L."/>
            <person name="Lucic E."/>
            <person name="Frey-Klett P."/>
            <person name="Fourrey C."/>
            <person name="Feussner I."/>
            <person name="Gay G."/>
            <person name="Grimwood J."/>
            <person name="Hoegger P.J."/>
            <person name="Jain P."/>
            <person name="Kilaru S."/>
            <person name="Labbe J."/>
            <person name="Lin Y.C."/>
            <person name="Legue V."/>
            <person name="Le Tacon F."/>
            <person name="Marmeisse R."/>
            <person name="Melayah D."/>
            <person name="Montanini B."/>
            <person name="Muratet M."/>
            <person name="Nehls U."/>
            <person name="Niculita-Hirzel H."/>
            <person name="Oudot-Le Secq M.P."/>
            <person name="Peter M."/>
            <person name="Quesneville H."/>
            <person name="Rajashekar B."/>
            <person name="Reich M."/>
            <person name="Rouhier N."/>
            <person name="Schmutz J."/>
            <person name="Yin T."/>
            <person name="Chalot M."/>
            <person name="Henrissat B."/>
            <person name="Kuees U."/>
            <person name="Lucas S."/>
            <person name="Van de Peer Y."/>
            <person name="Podila G.K."/>
            <person name="Polle A."/>
            <person name="Pukkila P.J."/>
            <person name="Richardson P.M."/>
            <person name="Rouze P."/>
            <person name="Sanders I.R."/>
            <person name="Stajich J.E."/>
            <person name="Tunlid A."/>
            <person name="Tuskan G."/>
            <person name="Grigoriev I.V."/>
        </authorList>
    </citation>
    <scope>NUCLEOTIDE SEQUENCE [LARGE SCALE GENOMIC DNA]</scope>
    <source>
        <strain evidence="2">S238N-H82 / ATCC MYA-4686</strain>
    </source>
</reference>
<dbReference type="RefSeq" id="XP_001877954.1">
    <property type="nucleotide sequence ID" value="XM_001877919.1"/>
</dbReference>
<gene>
    <name evidence="1" type="ORF">LACBIDRAFT_314229</name>
</gene>
<dbReference type="HOGENOM" id="CLU_2590160_0_0_1"/>
<dbReference type="KEGG" id="lbc:LACBIDRAFT_314229"/>
<dbReference type="InParanoid" id="B0D1V6"/>
<dbReference type="GeneID" id="6073212"/>